<feature type="transmembrane region" description="Helical" evidence="1">
    <location>
        <begin position="65"/>
        <end position="82"/>
    </location>
</feature>
<reference evidence="3 4" key="1">
    <citation type="submission" date="2017-09" db="EMBL/GenBank/DDBJ databases">
        <authorList>
            <person name="Ehlers B."/>
            <person name="Leendertz F.H."/>
        </authorList>
    </citation>
    <scope>NUCLEOTIDE SEQUENCE [LARGE SCALE GENOMIC DNA]</scope>
    <source>
        <strain evidence="3 4">Nm42</strain>
    </source>
</reference>
<accession>A0A286A5I7</accession>
<dbReference type="RefSeq" id="WP_097104196.1">
    <property type="nucleotide sequence ID" value="NZ_OCMU01000001.1"/>
</dbReference>
<dbReference type="Proteomes" id="UP000219335">
    <property type="component" value="Unassembled WGS sequence"/>
</dbReference>
<evidence type="ECO:0000313" key="4">
    <source>
        <dbReference type="Proteomes" id="UP000219335"/>
    </source>
</evidence>
<dbReference type="Pfam" id="PF09933">
    <property type="entry name" value="DUF2165"/>
    <property type="match status" value="1"/>
</dbReference>
<dbReference type="EMBL" id="OCMU01000001">
    <property type="protein sequence ID" value="SOD17198.1"/>
    <property type="molecule type" value="Genomic_DNA"/>
</dbReference>
<dbReference type="AlphaFoldDB" id="A0A286A5I7"/>
<feature type="transmembrane region" description="Helical" evidence="1">
    <location>
        <begin position="140"/>
        <end position="156"/>
    </location>
</feature>
<feature type="chain" id="PRO_5012222421" evidence="2">
    <location>
        <begin position="25"/>
        <end position="164"/>
    </location>
</feature>
<feature type="signal peptide" evidence="2">
    <location>
        <begin position="1"/>
        <end position="24"/>
    </location>
</feature>
<evidence type="ECO:0000256" key="2">
    <source>
        <dbReference type="SAM" id="SignalP"/>
    </source>
</evidence>
<gene>
    <name evidence="3" type="ORF">SAMN06297164_1058</name>
</gene>
<keyword evidence="2" id="KW-0732">Signal</keyword>
<evidence type="ECO:0000256" key="1">
    <source>
        <dbReference type="SAM" id="Phobius"/>
    </source>
</evidence>
<keyword evidence="1" id="KW-1133">Transmembrane helix</keyword>
<protein>
    <submittedName>
        <fullName evidence="3">Predicted small integral membrane protein</fullName>
    </submittedName>
</protein>
<evidence type="ECO:0000313" key="3">
    <source>
        <dbReference type="EMBL" id="SOD17198.1"/>
    </source>
</evidence>
<organism evidence="3 4">
    <name type="scientific">Nitrosomonas ureae</name>
    <dbReference type="NCBI Taxonomy" id="44577"/>
    <lineage>
        <taxon>Bacteria</taxon>
        <taxon>Pseudomonadati</taxon>
        <taxon>Pseudomonadota</taxon>
        <taxon>Betaproteobacteria</taxon>
        <taxon>Nitrosomonadales</taxon>
        <taxon>Nitrosomonadaceae</taxon>
        <taxon>Nitrosomonas</taxon>
    </lineage>
</organism>
<dbReference type="InterPro" id="IPR018681">
    <property type="entry name" value="DUF2165_transmembrane"/>
</dbReference>
<sequence length="164" mass="18384">MYTRLSKSMMVLAFALYASLVAFNNLTDYNSNFSITAHVLLMDTTFPDNQGLWRAIESPFLHHAAYALIIVTEILIAGLCWLGGLRLCQNIKNPSSFNQAKSLAILGLSLGFSLWFVGFMTIGGEWFLMWQSEVANGQQAAFRLVIIAAITLIYLTQKDEDNHR</sequence>
<keyword evidence="1" id="KW-0472">Membrane</keyword>
<keyword evidence="1" id="KW-0812">Transmembrane</keyword>
<feature type="transmembrane region" description="Helical" evidence="1">
    <location>
        <begin position="103"/>
        <end position="128"/>
    </location>
</feature>
<proteinExistence type="predicted"/>
<name>A0A286A5I7_9PROT</name>